<organism evidence="2 3">
    <name type="scientific">Panaeolus cyanescens</name>
    <dbReference type="NCBI Taxonomy" id="181874"/>
    <lineage>
        <taxon>Eukaryota</taxon>
        <taxon>Fungi</taxon>
        <taxon>Dikarya</taxon>
        <taxon>Basidiomycota</taxon>
        <taxon>Agaricomycotina</taxon>
        <taxon>Agaricomycetes</taxon>
        <taxon>Agaricomycetidae</taxon>
        <taxon>Agaricales</taxon>
        <taxon>Agaricineae</taxon>
        <taxon>Galeropsidaceae</taxon>
        <taxon>Panaeolus</taxon>
    </lineage>
</organism>
<dbReference type="STRING" id="181874.A0A409X1E1"/>
<evidence type="ECO:0000313" key="3">
    <source>
        <dbReference type="Proteomes" id="UP000284842"/>
    </source>
</evidence>
<dbReference type="InParanoid" id="A0A409X1E1"/>
<evidence type="ECO:0008006" key="4">
    <source>
        <dbReference type="Google" id="ProtNLM"/>
    </source>
</evidence>
<accession>A0A409X1E1</accession>
<sequence length="374" mass="42562">MSDIFESIPSAAVERAEKAAPNGQRCLIENCSNDCAVELAHVVDRELSLDEGLLGSLEWHWGLKKGTLNLDTHRNIFFLGASLYKLYRQMKWVLVPEDIDGVLERYFYDEDQAHDRKEFPVFQEKTFKYRFVPLFDMEDIYIARQSSDSPSQVDIHEYPFDTMPLLISHIHPTFVLMHLSSVAYSRPHFPRGTLARFHERFPVVPRLKTIYQSWVAMVPSCAYRDRTYVSHVSLRRNYNSDDGYSDTESNDGPPQHLDYANESGQPQLPNSSSAYPQDGHPDFHANNDSDSIVSAHTPPHRIRLLFPSRKRLMGAYWDSESGACQSAGGGEGSHSIEGHVIPQVPIRYSAGWSPETITQWARNTHIASNPDHAD</sequence>
<dbReference type="OrthoDB" id="3133596at2759"/>
<proteinExistence type="predicted"/>
<evidence type="ECO:0000256" key="1">
    <source>
        <dbReference type="SAM" id="MobiDB-lite"/>
    </source>
</evidence>
<keyword evidence="3" id="KW-1185">Reference proteome</keyword>
<feature type="region of interest" description="Disordered" evidence="1">
    <location>
        <begin position="239"/>
        <end position="296"/>
    </location>
</feature>
<dbReference type="EMBL" id="NHTK01004860">
    <property type="protein sequence ID" value="PPQ84519.1"/>
    <property type="molecule type" value="Genomic_DNA"/>
</dbReference>
<protein>
    <recommendedName>
        <fullName evidence="4">HNH nuclease domain-containing protein</fullName>
    </recommendedName>
</protein>
<evidence type="ECO:0000313" key="2">
    <source>
        <dbReference type="EMBL" id="PPQ84519.1"/>
    </source>
</evidence>
<reference evidence="2 3" key="1">
    <citation type="journal article" date="2018" name="Evol. Lett.">
        <title>Horizontal gene cluster transfer increased hallucinogenic mushroom diversity.</title>
        <authorList>
            <person name="Reynolds H.T."/>
            <person name="Vijayakumar V."/>
            <person name="Gluck-Thaler E."/>
            <person name="Korotkin H.B."/>
            <person name="Matheny P.B."/>
            <person name="Slot J.C."/>
        </authorList>
    </citation>
    <scope>NUCLEOTIDE SEQUENCE [LARGE SCALE GENOMIC DNA]</scope>
    <source>
        <strain evidence="2 3">2629</strain>
    </source>
</reference>
<gene>
    <name evidence="2" type="ORF">CVT24_006635</name>
</gene>
<dbReference type="AlphaFoldDB" id="A0A409X1E1"/>
<comment type="caution">
    <text evidence="2">The sequence shown here is derived from an EMBL/GenBank/DDBJ whole genome shotgun (WGS) entry which is preliminary data.</text>
</comment>
<name>A0A409X1E1_9AGAR</name>
<dbReference type="Proteomes" id="UP000284842">
    <property type="component" value="Unassembled WGS sequence"/>
</dbReference>
<feature type="compositionally biased region" description="Polar residues" evidence="1">
    <location>
        <begin position="262"/>
        <end position="275"/>
    </location>
</feature>